<dbReference type="PANTHER" id="PTHR30012:SF0">
    <property type="entry name" value="TYPE II SECRETION SYSTEM PROTEIN F-RELATED"/>
    <property type="match status" value="1"/>
</dbReference>
<dbReference type="HOGENOM" id="CLU_035032_2_2_7"/>
<keyword evidence="3" id="KW-1003">Cell membrane</keyword>
<protein>
    <submittedName>
        <fullName evidence="9">Msha biogenesis protein mshg</fullName>
    </submittedName>
</protein>
<proteinExistence type="inferred from homology"/>
<evidence type="ECO:0000256" key="3">
    <source>
        <dbReference type="ARBA" id="ARBA00022475"/>
    </source>
</evidence>
<dbReference type="InterPro" id="IPR042094">
    <property type="entry name" value="T2SS_GspF_sf"/>
</dbReference>
<evidence type="ECO:0000313" key="9">
    <source>
        <dbReference type="EMBL" id="ACM93121.1"/>
    </source>
</evidence>
<comment type="similarity">
    <text evidence="2">Belongs to the GSP F family.</text>
</comment>
<feature type="transmembrane region" description="Helical" evidence="7">
    <location>
        <begin position="223"/>
        <end position="243"/>
    </location>
</feature>
<dbReference type="STRING" id="598659.NAMH_1369"/>
<feature type="transmembrane region" description="Helical" evidence="7">
    <location>
        <begin position="370"/>
        <end position="395"/>
    </location>
</feature>
<dbReference type="EMBL" id="CP001279">
    <property type="protein sequence ID" value="ACM93121.1"/>
    <property type="molecule type" value="Genomic_DNA"/>
</dbReference>
<keyword evidence="6 7" id="KW-0472">Membrane</keyword>
<dbReference type="Gene3D" id="1.20.81.30">
    <property type="entry name" value="Type II secretion system (T2SS), domain F"/>
    <property type="match status" value="2"/>
</dbReference>
<dbReference type="GO" id="GO:0005886">
    <property type="term" value="C:plasma membrane"/>
    <property type="evidence" value="ECO:0007669"/>
    <property type="project" value="UniProtKB-SubCell"/>
</dbReference>
<dbReference type="PANTHER" id="PTHR30012">
    <property type="entry name" value="GENERAL SECRETION PATHWAY PROTEIN"/>
    <property type="match status" value="1"/>
</dbReference>
<sequence length="405" mass="46069">MYFKIEYIKNGKMQDIVISAKSVKDAIKKFREKKLGVIINIEEFKKPSLFEEIVKKLDLAKVELEEYIAVLEQMYVMLDAGLAIDMVVGNIKDTIKNKRLRQIFYSLENDIKAGLSLTSAFEKFEKELGKLTVSMIKLGEETGDLASAIKDLSVILHEILDNRKRLKKATRYPMFIVFAMSIAFVIVILFVIPPFKSIFAQLNTELPLPTRFLLWIEASIQEYGLYILLGAFVIFGLITYMYNTNENVRLKMDKLLLKIYIVGPVIKLAMTGRFVYVLQRLIDSGIPILDAVDIALNIIDNTYMKKQFEHIRTAIVTGGTIKQGFEESGMFENMSVQMIAAGEESGSLVLMLQKVSNYYLEKYRYIVDNIAVLIEPILIAAIAGFVMTLALGIFLPMWNLTEAIK</sequence>
<dbReference type="KEGG" id="nam:NAMH_1369"/>
<keyword evidence="5 7" id="KW-1133">Transmembrane helix</keyword>
<feature type="domain" description="Type II secretion system protein GspF" evidence="8">
    <location>
        <begin position="276"/>
        <end position="396"/>
    </location>
</feature>
<feature type="transmembrane region" description="Helical" evidence="7">
    <location>
        <begin position="255"/>
        <end position="276"/>
    </location>
</feature>
<feature type="transmembrane region" description="Helical" evidence="7">
    <location>
        <begin position="172"/>
        <end position="192"/>
    </location>
</feature>
<evidence type="ECO:0000256" key="6">
    <source>
        <dbReference type="ARBA" id="ARBA00023136"/>
    </source>
</evidence>
<evidence type="ECO:0000256" key="7">
    <source>
        <dbReference type="SAM" id="Phobius"/>
    </source>
</evidence>
<reference evidence="9 10" key="1">
    <citation type="journal article" date="2009" name="PLoS Genet.">
        <title>Adaptations to submarine hydrothermal environments exemplified by the genome of Nautilia profundicola.</title>
        <authorList>
            <person name="Campbell B.J."/>
            <person name="Smith J.L."/>
            <person name="Hanson T.E."/>
            <person name="Klotz M.G."/>
            <person name="Stein L.Y."/>
            <person name="Lee C.K."/>
            <person name="Wu D."/>
            <person name="Robinson J.M."/>
            <person name="Khouri H.M."/>
            <person name="Eisen J.A."/>
            <person name="Cary S.C."/>
        </authorList>
    </citation>
    <scope>NUCLEOTIDE SEQUENCE [LARGE SCALE GENOMIC DNA]</scope>
    <source>
        <strain evidence="10">ATCC BAA-1463 / DSM 18972 / AmH</strain>
    </source>
</reference>
<evidence type="ECO:0000313" key="10">
    <source>
        <dbReference type="Proteomes" id="UP000000448"/>
    </source>
</evidence>
<organism evidence="9 10">
    <name type="scientific">Nautilia profundicola (strain ATCC BAA-1463 / DSM 18972 / AmH)</name>
    <dbReference type="NCBI Taxonomy" id="598659"/>
    <lineage>
        <taxon>Bacteria</taxon>
        <taxon>Pseudomonadati</taxon>
        <taxon>Campylobacterota</taxon>
        <taxon>Epsilonproteobacteria</taxon>
        <taxon>Nautiliales</taxon>
        <taxon>Nautiliaceae</taxon>
        <taxon>Nautilia</taxon>
    </lineage>
</organism>
<evidence type="ECO:0000256" key="4">
    <source>
        <dbReference type="ARBA" id="ARBA00022692"/>
    </source>
</evidence>
<dbReference type="Pfam" id="PF00482">
    <property type="entry name" value="T2SSF"/>
    <property type="match status" value="2"/>
</dbReference>
<dbReference type="eggNOG" id="COG1459">
    <property type="taxonomic scope" value="Bacteria"/>
</dbReference>
<feature type="domain" description="Type II secretion system protein GspF" evidence="8">
    <location>
        <begin position="71"/>
        <end position="193"/>
    </location>
</feature>
<evidence type="ECO:0000259" key="8">
    <source>
        <dbReference type="Pfam" id="PF00482"/>
    </source>
</evidence>
<gene>
    <name evidence="9" type="ordered locus">NAMH_1369</name>
</gene>
<accession>B9L5X4</accession>
<dbReference type="Proteomes" id="UP000000448">
    <property type="component" value="Chromosome"/>
</dbReference>
<name>B9L5X4_NAUPA</name>
<comment type="subcellular location">
    <subcellularLocation>
        <location evidence="1">Cell membrane</location>
        <topology evidence="1">Multi-pass membrane protein</topology>
    </subcellularLocation>
</comment>
<dbReference type="OrthoDB" id="9805682at2"/>
<evidence type="ECO:0000256" key="2">
    <source>
        <dbReference type="ARBA" id="ARBA00005745"/>
    </source>
</evidence>
<evidence type="ECO:0000256" key="5">
    <source>
        <dbReference type="ARBA" id="ARBA00022989"/>
    </source>
</evidence>
<keyword evidence="4 7" id="KW-0812">Transmembrane</keyword>
<dbReference type="InterPro" id="IPR018076">
    <property type="entry name" value="T2SS_GspF_dom"/>
</dbReference>
<dbReference type="AlphaFoldDB" id="B9L5X4"/>
<dbReference type="RefSeq" id="WP_015902173.1">
    <property type="nucleotide sequence ID" value="NC_012115.1"/>
</dbReference>
<dbReference type="InterPro" id="IPR003004">
    <property type="entry name" value="GspF/PilC"/>
</dbReference>
<evidence type="ECO:0000256" key="1">
    <source>
        <dbReference type="ARBA" id="ARBA00004651"/>
    </source>
</evidence>
<keyword evidence="10" id="KW-1185">Reference proteome</keyword>